<dbReference type="AlphaFoldDB" id="A0A323T6H4"/>
<protein>
    <recommendedName>
        <fullName evidence="6">Ribosomal RNA small subunit methyltransferase G</fullName>
        <ecNumber evidence="6">2.1.1.-</ecNumber>
    </recommendedName>
    <alternativeName>
        <fullName evidence="6">16S rRNA 7-methylguanosine methyltransferase</fullName>
        <shortName evidence="6">16S rRNA m7G methyltransferase</shortName>
    </alternativeName>
</protein>
<feature type="region of interest" description="Disordered" evidence="7">
    <location>
        <begin position="219"/>
        <end position="238"/>
    </location>
</feature>
<feature type="binding site" evidence="6">
    <location>
        <position position="147"/>
    </location>
    <ligand>
        <name>S-adenosyl-L-methionine</name>
        <dbReference type="ChEBI" id="CHEBI:59789"/>
    </ligand>
</feature>
<evidence type="ECO:0000313" key="9">
    <source>
        <dbReference type="Proteomes" id="UP000248214"/>
    </source>
</evidence>
<dbReference type="CDD" id="cd02440">
    <property type="entry name" value="AdoMet_MTases"/>
    <property type="match status" value="1"/>
</dbReference>
<dbReference type="PANTHER" id="PTHR31760:SF0">
    <property type="entry name" value="S-ADENOSYL-L-METHIONINE-DEPENDENT METHYLTRANSFERASES SUPERFAMILY PROTEIN"/>
    <property type="match status" value="1"/>
</dbReference>
<evidence type="ECO:0000256" key="2">
    <source>
        <dbReference type="ARBA" id="ARBA00022552"/>
    </source>
</evidence>
<evidence type="ECO:0000256" key="7">
    <source>
        <dbReference type="SAM" id="MobiDB-lite"/>
    </source>
</evidence>
<dbReference type="GO" id="GO:0070043">
    <property type="term" value="F:rRNA (guanine-N7-)-methyltransferase activity"/>
    <property type="evidence" value="ECO:0007669"/>
    <property type="project" value="UniProtKB-UniRule"/>
</dbReference>
<dbReference type="SUPFAM" id="SSF53335">
    <property type="entry name" value="S-adenosyl-L-methionine-dependent methyltransferases"/>
    <property type="match status" value="1"/>
</dbReference>
<evidence type="ECO:0000256" key="3">
    <source>
        <dbReference type="ARBA" id="ARBA00022603"/>
    </source>
</evidence>
<dbReference type="EMBL" id="PDOD01000006">
    <property type="protein sequence ID" value="PYZ91822.1"/>
    <property type="molecule type" value="Genomic_DNA"/>
</dbReference>
<dbReference type="RefSeq" id="WP_110612249.1">
    <property type="nucleotide sequence ID" value="NZ_PDOD01000006.1"/>
</dbReference>
<gene>
    <name evidence="6" type="primary">rsmG</name>
    <name evidence="8" type="ORF">CR194_19450</name>
</gene>
<feature type="binding site" evidence="6">
    <location>
        <position position="77"/>
    </location>
    <ligand>
        <name>S-adenosyl-L-methionine</name>
        <dbReference type="ChEBI" id="CHEBI:59789"/>
    </ligand>
</feature>
<evidence type="ECO:0000256" key="4">
    <source>
        <dbReference type="ARBA" id="ARBA00022679"/>
    </source>
</evidence>
<keyword evidence="2 6" id="KW-0698">rRNA processing</keyword>
<dbReference type="PANTHER" id="PTHR31760">
    <property type="entry name" value="S-ADENOSYL-L-METHIONINE-DEPENDENT METHYLTRANSFERASES SUPERFAMILY PROTEIN"/>
    <property type="match status" value="1"/>
</dbReference>
<dbReference type="InterPro" id="IPR003682">
    <property type="entry name" value="rRNA_ssu_MeTfrase_G"/>
</dbReference>
<dbReference type="Pfam" id="PF02527">
    <property type="entry name" value="GidB"/>
    <property type="match status" value="1"/>
</dbReference>
<comment type="similarity">
    <text evidence="6">Belongs to the methyltransferase superfamily. RNA methyltransferase RsmG family.</text>
</comment>
<accession>A0A323T6H4</accession>
<evidence type="ECO:0000256" key="5">
    <source>
        <dbReference type="ARBA" id="ARBA00022691"/>
    </source>
</evidence>
<comment type="subcellular location">
    <subcellularLocation>
        <location evidence="6">Cytoplasm</location>
    </subcellularLocation>
</comment>
<dbReference type="NCBIfam" id="TIGR00138">
    <property type="entry name" value="rsmG_gidB"/>
    <property type="match status" value="1"/>
</dbReference>
<keyword evidence="5 6" id="KW-0949">S-adenosyl-L-methionine</keyword>
<dbReference type="GO" id="GO:0005829">
    <property type="term" value="C:cytosol"/>
    <property type="evidence" value="ECO:0007669"/>
    <property type="project" value="TreeGrafter"/>
</dbReference>
<reference evidence="8 9" key="1">
    <citation type="submission" date="2017-10" db="EMBL/GenBank/DDBJ databases">
        <title>Bacillus sp. nov., a halophilic bacterium isolated from a Keqin Lake.</title>
        <authorList>
            <person name="Wang H."/>
        </authorList>
    </citation>
    <scope>NUCLEOTIDE SEQUENCE [LARGE SCALE GENOMIC DNA]</scope>
    <source>
        <strain evidence="8 9">KQ-12</strain>
    </source>
</reference>
<proteinExistence type="inferred from homology"/>
<keyword evidence="3 6" id="KW-0489">Methyltransferase</keyword>
<dbReference type="Proteomes" id="UP000248214">
    <property type="component" value="Unassembled WGS sequence"/>
</dbReference>
<sequence length="238" mass="27214">MNEEQFREALQKEGISLTDMQMNQFQRYYEVLVDWNERMNLTAITEKKDVYLKHFYDSITVLFHEDISKEESIIDIGAGAGFPSLPLKICIPHIHVTIVDSLNKRITFLNALAEELDLKGVSFFHDRAEQFARLKNHREIYDVAISRAVARLPVLSELCLPFVKKNGRFIAMKGAGAAEELAQSSRALKLLGGKLENDYHFKLPIEDSERAIIVVRKEKSTPKSYPRKPGTPNKQPLI</sequence>
<organism evidence="8 9">
    <name type="scientific">Salipaludibacillus keqinensis</name>
    <dbReference type="NCBI Taxonomy" id="2045207"/>
    <lineage>
        <taxon>Bacteria</taxon>
        <taxon>Bacillati</taxon>
        <taxon>Bacillota</taxon>
        <taxon>Bacilli</taxon>
        <taxon>Bacillales</taxon>
        <taxon>Bacillaceae</taxon>
    </lineage>
</organism>
<keyword evidence="4 6" id="KW-0808">Transferase</keyword>
<evidence type="ECO:0000256" key="1">
    <source>
        <dbReference type="ARBA" id="ARBA00022490"/>
    </source>
</evidence>
<evidence type="ECO:0000256" key="6">
    <source>
        <dbReference type="HAMAP-Rule" id="MF_00074"/>
    </source>
</evidence>
<keyword evidence="1 6" id="KW-0963">Cytoplasm</keyword>
<feature type="binding site" evidence="6">
    <location>
        <position position="82"/>
    </location>
    <ligand>
        <name>S-adenosyl-L-methionine</name>
        <dbReference type="ChEBI" id="CHEBI:59789"/>
    </ligand>
</feature>
<dbReference type="PIRSF" id="PIRSF003078">
    <property type="entry name" value="GidB"/>
    <property type="match status" value="1"/>
</dbReference>
<comment type="caution">
    <text evidence="8">The sequence shown here is derived from an EMBL/GenBank/DDBJ whole genome shotgun (WGS) entry which is preliminary data.</text>
</comment>
<name>A0A323T6H4_9BACI</name>
<feature type="binding site" evidence="6">
    <location>
        <begin position="128"/>
        <end position="129"/>
    </location>
    <ligand>
        <name>S-adenosyl-L-methionine</name>
        <dbReference type="ChEBI" id="CHEBI:59789"/>
    </ligand>
</feature>
<dbReference type="Gene3D" id="3.40.50.150">
    <property type="entry name" value="Vaccinia Virus protein VP39"/>
    <property type="match status" value="1"/>
</dbReference>
<dbReference type="OrthoDB" id="9808773at2"/>
<evidence type="ECO:0000313" key="8">
    <source>
        <dbReference type="EMBL" id="PYZ91822.1"/>
    </source>
</evidence>
<dbReference type="EC" id="2.1.1.-" evidence="6"/>
<comment type="caution">
    <text evidence="6">Lacks conserved residue(s) required for the propagation of feature annotation.</text>
</comment>
<comment type="function">
    <text evidence="6">Specifically methylates the N7 position of guanine in position 535 of 16S rRNA.</text>
</comment>
<dbReference type="InterPro" id="IPR029063">
    <property type="entry name" value="SAM-dependent_MTases_sf"/>
</dbReference>
<dbReference type="HAMAP" id="MF_00074">
    <property type="entry name" value="16SrRNA_methyltr_G"/>
    <property type="match status" value="1"/>
</dbReference>
<keyword evidence="9" id="KW-1185">Reference proteome</keyword>
<dbReference type="FunFam" id="3.40.50.150:FF:000041">
    <property type="entry name" value="Ribosomal RNA small subunit methyltransferase G"/>
    <property type="match status" value="1"/>
</dbReference>